<comment type="similarity">
    <text evidence="1">Belongs to the WD repeat LST8 family.</text>
</comment>
<feature type="compositionally biased region" description="Polar residues" evidence="3">
    <location>
        <begin position="86"/>
        <end position="168"/>
    </location>
</feature>
<feature type="compositionally biased region" description="Low complexity" evidence="3">
    <location>
        <begin position="420"/>
        <end position="435"/>
    </location>
</feature>
<dbReference type="GO" id="GO:0031932">
    <property type="term" value="C:TORC2 complex"/>
    <property type="evidence" value="ECO:0007669"/>
    <property type="project" value="InterPro"/>
</dbReference>
<accession>A0A2B7Y6C6</accession>
<sequence>MSQRVPPPEGPSRAAPMKARRGGISLGGKRKLSQSEVFRRPGTIHFGSHSYQCQAVSAASRSKGLATPPLSTAPQSSSSVAPPPMTSQLNPNGRPATTHSPMTLQPNNVQAPKSITSQTNGLAATGSPETISRSKNPTETAIAQATSQSNDSAASTMANGVPANQTRVDFQKEPFNKRLSQSPEPDLDDDSVYERAQSLLHQFLCTSSTKTSKNSDSEAESRPGSGHLHAPSPPNALKRTADGEVKKSPPNEVSFKPKDDDLKGDTTPSAALLPDKGLVEKSSITQSSSSVSNTSTTESTTITPTPGNHSGTPIGNIQSLPGTSLQIGSHDLKDNQHSANEAATSNLSSSSIPSGSSGLATTSPPSSNPTPTVVLPQSISKCFSRPGLPASSNPPSAKPTEKPARKKPGPKPKNRLVAMSLSDSSSSSFIPSDASTAPGRRSRRTRGAPTNYYAKPFGYPGYQSEDEEETNVTEPSSPQNDTATAFEPGLPLVPVPEPVAPQIRSIYRRGYLQIQQEPLDVPVDDMFDEDDDEVPYSSHNDRNGYGEKCAGLVLAENDSEGHMIHVDFDLNEMEALHQIMIGMSLPESDNDLTISSDIGLPDLLIQTTRKLYPLLAQRRGLARRVEKLGSLHKTLFKFNSSPIEFLCRLRDTSSWPEFEILDREANREIMSCLKSVCNLKSLAGTIHDALIQMDVDFFENLLSMLSWVKSLRHRSRLHLIYFLSDAVNGFTSSTPHLLRAISSSAGYSSLEFDRPSPSALLHSRELGNTVYRQKAIKQKLQTSKLDLEMKKWKHWKGASNDVMVLTWSPDGTRFAAGAAAQSDEHNMIYNRNNNLLLGDLTCNSLKELPDHHIPRPPPHNVVDPKLFMTVSAAAWRGNSLYTASYDKTVKVWDVSSHSGAKCVNTLQHDERVMVMAVSDSGSVATGWDSGPRIKLWNRLNSGEFSSVDLTCHPSKNVHMVPSALTWGPASACTTLVAGMAGLDSAFSRNGHLALWQMGESAPMPLSVSPNSQTVFDIAWHPVTPIFATASSVPFSVSTLGLANSTRSLIRIYDPLRSRAYVFYECPALDINDVTFCPANSNYITASCTDGATYVWDHRNPGKILHKLPHGAPIAEQDPNLSREQHDTGVRVALWKNNMIDQFYTGGSDGVLKKWNILRAPENVLVGDTACFDHGIMSGAFSPDSTNLLVGDSCGKISILSSAPFSGDHNETELAYEASAQKEEQPILSDTSNASADDLEDIRRLFSSGKLSRHSIYGVGQGPRYDGPYAAWARPNVPREALSRTPLLPEIKNEQLDGPPLDLRQLTEEKKRQLSRQIQLSSIRNQQHGKNKRKAGDMFSASSSFSPPVYVPYKVSDHTHTYINLESSDDDDDDDVAQPEPRPGNSDGPAFIDLTNEPSEEGDVRDRYETLSWDDEVEVESLCELLEDDHWWPRNSDVDPNISDD</sequence>
<dbReference type="Proteomes" id="UP000223968">
    <property type="component" value="Unassembled WGS sequence"/>
</dbReference>
<gene>
    <name evidence="4" type="ORF">AJ79_01667</name>
</gene>
<dbReference type="PANTHER" id="PTHR19842">
    <property type="entry name" value="G BETA-LIKE PROTEIN GBL"/>
    <property type="match status" value="1"/>
</dbReference>
<evidence type="ECO:0000256" key="1">
    <source>
        <dbReference type="ARBA" id="ARBA00009890"/>
    </source>
</evidence>
<feature type="compositionally biased region" description="Polar residues" evidence="3">
    <location>
        <begin position="472"/>
        <end position="481"/>
    </location>
</feature>
<dbReference type="OrthoDB" id="10248252at2759"/>
<dbReference type="EMBL" id="PDNB01000016">
    <property type="protein sequence ID" value="PGH16561.1"/>
    <property type="molecule type" value="Genomic_DNA"/>
</dbReference>
<dbReference type="InterPro" id="IPR001680">
    <property type="entry name" value="WD40_rpt"/>
</dbReference>
<feature type="region of interest" description="Disordered" evidence="3">
    <location>
        <begin position="1363"/>
        <end position="1404"/>
    </location>
</feature>
<dbReference type="SUPFAM" id="SSF50978">
    <property type="entry name" value="WD40 repeat-like"/>
    <property type="match status" value="1"/>
</dbReference>
<feature type="region of interest" description="Disordered" evidence="3">
    <location>
        <begin position="1308"/>
        <end position="1339"/>
    </location>
</feature>
<feature type="compositionally biased region" description="Low complexity" evidence="3">
    <location>
        <begin position="282"/>
        <end position="305"/>
    </location>
</feature>
<dbReference type="PROSITE" id="PS50082">
    <property type="entry name" value="WD_REPEATS_2"/>
    <property type="match status" value="1"/>
</dbReference>
<evidence type="ECO:0000313" key="5">
    <source>
        <dbReference type="Proteomes" id="UP000223968"/>
    </source>
</evidence>
<name>A0A2B7Y6C6_9EURO</name>
<evidence type="ECO:0000256" key="2">
    <source>
        <dbReference type="PROSITE-ProRule" id="PRU00221"/>
    </source>
</evidence>
<dbReference type="PANTHER" id="PTHR19842:SF2">
    <property type="entry name" value="WD REPEAT PROTEIN (AFU_ORTHOLOGUE AFUA_5G04300)"/>
    <property type="match status" value="1"/>
</dbReference>
<feature type="compositionally biased region" description="Basic and acidic residues" evidence="3">
    <location>
        <begin position="239"/>
        <end position="264"/>
    </location>
</feature>
<comment type="caution">
    <text evidence="4">The sequence shown here is derived from an EMBL/GenBank/DDBJ whole genome shotgun (WGS) entry which is preliminary data.</text>
</comment>
<dbReference type="SMART" id="SM00320">
    <property type="entry name" value="WD40"/>
    <property type="match status" value="6"/>
</dbReference>
<dbReference type="GO" id="GO:0031929">
    <property type="term" value="P:TOR signaling"/>
    <property type="evidence" value="ECO:0007669"/>
    <property type="project" value="InterPro"/>
</dbReference>
<dbReference type="Gene3D" id="2.130.10.10">
    <property type="entry name" value="YVTN repeat-like/Quinoprotein amine dehydrogenase"/>
    <property type="match status" value="1"/>
</dbReference>
<dbReference type="GO" id="GO:0032956">
    <property type="term" value="P:regulation of actin cytoskeleton organization"/>
    <property type="evidence" value="ECO:0007669"/>
    <property type="project" value="TreeGrafter"/>
</dbReference>
<dbReference type="GO" id="GO:0031931">
    <property type="term" value="C:TORC1 complex"/>
    <property type="evidence" value="ECO:0007669"/>
    <property type="project" value="InterPro"/>
</dbReference>
<evidence type="ECO:0000256" key="3">
    <source>
        <dbReference type="SAM" id="MobiDB-lite"/>
    </source>
</evidence>
<dbReference type="STRING" id="1447875.A0A2B7Y6C6"/>
<dbReference type="Pfam" id="PF00400">
    <property type="entry name" value="WD40"/>
    <property type="match status" value="1"/>
</dbReference>
<organism evidence="4 5">
    <name type="scientific">Helicocarpus griseus UAMH5409</name>
    <dbReference type="NCBI Taxonomy" id="1447875"/>
    <lineage>
        <taxon>Eukaryota</taxon>
        <taxon>Fungi</taxon>
        <taxon>Dikarya</taxon>
        <taxon>Ascomycota</taxon>
        <taxon>Pezizomycotina</taxon>
        <taxon>Eurotiomycetes</taxon>
        <taxon>Eurotiomycetidae</taxon>
        <taxon>Onygenales</taxon>
        <taxon>Ajellomycetaceae</taxon>
        <taxon>Helicocarpus</taxon>
    </lineage>
</organism>
<keyword evidence="2" id="KW-0853">WD repeat</keyword>
<dbReference type="InterPro" id="IPR036322">
    <property type="entry name" value="WD40_repeat_dom_sf"/>
</dbReference>
<keyword evidence="5" id="KW-1185">Reference proteome</keyword>
<reference evidence="4 5" key="1">
    <citation type="submission" date="2017-10" db="EMBL/GenBank/DDBJ databases">
        <title>Comparative genomics in systemic dimorphic fungi from Ajellomycetaceae.</title>
        <authorList>
            <person name="Munoz J.F."/>
            <person name="Mcewen J.G."/>
            <person name="Clay O.K."/>
            <person name="Cuomo C.A."/>
        </authorList>
    </citation>
    <scope>NUCLEOTIDE SEQUENCE [LARGE SCALE GENOMIC DNA]</scope>
    <source>
        <strain evidence="4 5">UAMH5409</strain>
    </source>
</reference>
<feature type="region of interest" description="Disordered" evidence="3">
    <location>
        <begin position="1"/>
        <end position="481"/>
    </location>
</feature>
<feature type="compositionally biased region" description="Polar residues" evidence="3">
    <location>
        <begin position="1314"/>
        <end position="1325"/>
    </location>
</feature>
<feature type="compositionally biased region" description="Acidic residues" evidence="3">
    <location>
        <begin position="1366"/>
        <end position="1376"/>
    </location>
</feature>
<dbReference type="InterPro" id="IPR015943">
    <property type="entry name" value="WD40/YVTN_repeat-like_dom_sf"/>
</dbReference>
<feature type="compositionally biased region" description="Basic residues" evidence="3">
    <location>
        <begin position="404"/>
        <end position="414"/>
    </location>
</feature>
<feature type="compositionally biased region" description="Polar residues" evidence="3">
    <location>
        <begin position="49"/>
        <end position="60"/>
    </location>
</feature>
<protein>
    <submittedName>
        <fullName evidence="4">Uncharacterized protein</fullName>
    </submittedName>
</protein>
<feature type="repeat" description="WD" evidence="2">
    <location>
        <begin position="877"/>
        <end position="896"/>
    </location>
</feature>
<proteinExistence type="inferred from homology"/>
<feature type="compositionally biased region" description="Low complexity" evidence="3">
    <location>
        <begin position="66"/>
        <end position="80"/>
    </location>
</feature>
<feature type="compositionally biased region" description="Pro residues" evidence="3">
    <location>
        <begin position="1"/>
        <end position="10"/>
    </location>
</feature>
<dbReference type="InterPro" id="IPR037588">
    <property type="entry name" value="MLST8"/>
</dbReference>
<feature type="compositionally biased region" description="Low complexity" evidence="3">
    <location>
        <begin position="338"/>
        <end position="372"/>
    </location>
</feature>
<feature type="compositionally biased region" description="Polar residues" evidence="3">
    <location>
        <begin position="306"/>
        <end position="327"/>
    </location>
</feature>
<evidence type="ECO:0000313" key="4">
    <source>
        <dbReference type="EMBL" id="PGH16561.1"/>
    </source>
</evidence>